<keyword evidence="3" id="KW-1185">Reference proteome</keyword>
<dbReference type="InterPro" id="IPR038637">
    <property type="entry name" value="NPCBM_sf"/>
</dbReference>
<dbReference type="SMART" id="SM00776">
    <property type="entry name" value="NPCBM"/>
    <property type="match status" value="1"/>
</dbReference>
<sequence>MCGATPVAGLGTHAPGVIDYFLGSRCSPFTGTVGIDAEVGDRGQVCFEAWNGERLAEAEATGAGDGVPLDVPVDGVDLIELRTEPVDGQDYDHADWAIPVITCT</sequence>
<dbReference type="Proteomes" id="UP001432190">
    <property type="component" value="Chromosome"/>
</dbReference>
<evidence type="ECO:0000313" key="3">
    <source>
        <dbReference type="Proteomes" id="UP001432190"/>
    </source>
</evidence>
<gene>
    <name evidence="2" type="ORF">OG994_21800</name>
</gene>
<accession>A0ABZ1S2B5</accession>
<dbReference type="SUPFAM" id="SSF49785">
    <property type="entry name" value="Galactose-binding domain-like"/>
    <property type="match status" value="1"/>
</dbReference>
<dbReference type="EMBL" id="CP108084">
    <property type="protein sequence ID" value="WUP48227.1"/>
    <property type="molecule type" value="Genomic_DNA"/>
</dbReference>
<evidence type="ECO:0000259" key="1">
    <source>
        <dbReference type="SMART" id="SM00776"/>
    </source>
</evidence>
<proteinExistence type="predicted"/>
<feature type="domain" description="Glycosyl hydrolase family 98 putative carbohydrate-binding module" evidence="1">
    <location>
        <begin position="2"/>
        <end position="103"/>
    </location>
</feature>
<dbReference type="Pfam" id="PF08305">
    <property type="entry name" value="NPCBM"/>
    <property type="match status" value="1"/>
</dbReference>
<name>A0ABZ1S2B5_9ACTN</name>
<organism evidence="2 3">
    <name type="scientific">Micromonospora globbae</name>
    <dbReference type="NCBI Taxonomy" id="1894969"/>
    <lineage>
        <taxon>Bacteria</taxon>
        <taxon>Bacillati</taxon>
        <taxon>Actinomycetota</taxon>
        <taxon>Actinomycetes</taxon>
        <taxon>Micromonosporales</taxon>
        <taxon>Micromonosporaceae</taxon>
        <taxon>Micromonospora</taxon>
    </lineage>
</organism>
<dbReference type="InterPro" id="IPR008979">
    <property type="entry name" value="Galactose-bd-like_sf"/>
</dbReference>
<dbReference type="Gene3D" id="2.60.120.1060">
    <property type="entry name" value="NPCBM/NEW2 domain"/>
    <property type="match status" value="1"/>
</dbReference>
<reference evidence="2" key="1">
    <citation type="submission" date="2022-10" db="EMBL/GenBank/DDBJ databases">
        <title>The complete genomes of actinobacterial strains from the NBC collection.</title>
        <authorList>
            <person name="Joergensen T.S."/>
            <person name="Alvarez Arevalo M."/>
            <person name="Sterndorff E.B."/>
            <person name="Faurdal D."/>
            <person name="Vuksanovic O."/>
            <person name="Mourched A.-S."/>
            <person name="Charusanti P."/>
            <person name="Shaw S."/>
            <person name="Blin K."/>
            <person name="Weber T."/>
        </authorList>
    </citation>
    <scope>NUCLEOTIDE SEQUENCE</scope>
    <source>
        <strain evidence="2">NBC_00256</strain>
    </source>
</reference>
<protein>
    <submittedName>
        <fullName evidence="2">NPCBM/NEW2 domain-containing protein</fullName>
    </submittedName>
</protein>
<dbReference type="InterPro" id="IPR013222">
    <property type="entry name" value="Glyco_hyd_98_carb-bd"/>
</dbReference>
<evidence type="ECO:0000313" key="2">
    <source>
        <dbReference type="EMBL" id="WUP48227.1"/>
    </source>
</evidence>